<sequence length="333" mass="37963">MTAVKNAQPAKEVKEYIDKEELAALRKLSNIKATIHLVRCWLVIAAIFTLAAIFPNPITLLLAVLLLGGSQLSLGGLLHDCSHRAMFKRQWVNGVIGHWLGGVPVLVPMSFYRKYHFIHHTRTGENIDPDVGNIKNYPVTKASMTRKLIRDFTGQSGFKSLLGIFLYVNTGRAGNASSMGVNQSTLTSKGVFWCSLKNFSQILIFHSLFFGVFYLIDKPWLYGLWWIAYLFIYPFILRIRQIGEHGAMPQLSGQDVRLTTRTTLASWWEKLLFAPNKINYHCEHHLYPVVPAYNLEKLHRVLKRRGFYDAHPYALEPGYFSVIKRASSKLIQP</sequence>
<evidence type="ECO:0000313" key="4">
    <source>
        <dbReference type="Proteomes" id="UP001528823"/>
    </source>
</evidence>
<comment type="caution">
    <text evidence="3">The sequence shown here is derived from an EMBL/GenBank/DDBJ whole genome shotgun (WGS) entry which is preliminary data.</text>
</comment>
<dbReference type="PANTHER" id="PTHR19353">
    <property type="entry name" value="FATTY ACID DESATURASE 2"/>
    <property type="match status" value="1"/>
</dbReference>
<protein>
    <submittedName>
        <fullName evidence="3">Fatty acid desaturase family protein</fullName>
    </submittedName>
</protein>
<dbReference type="Pfam" id="PF00487">
    <property type="entry name" value="FA_desaturase"/>
    <property type="match status" value="1"/>
</dbReference>
<feature type="transmembrane region" description="Helical" evidence="1">
    <location>
        <begin position="199"/>
        <end position="216"/>
    </location>
</feature>
<feature type="domain" description="Fatty acid desaturase" evidence="2">
    <location>
        <begin position="59"/>
        <end position="304"/>
    </location>
</feature>
<keyword evidence="4" id="KW-1185">Reference proteome</keyword>
<dbReference type="InterPro" id="IPR005804">
    <property type="entry name" value="FA_desaturase_dom"/>
</dbReference>
<evidence type="ECO:0000259" key="2">
    <source>
        <dbReference type="Pfam" id="PF00487"/>
    </source>
</evidence>
<evidence type="ECO:0000313" key="3">
    <source>
        <dbReference type="EMBL" id="MDE1462507.1"/>
    </source>
</evidence>
<keyword evidence="1" id="KW-1133">Transmembrane helix</keyword>
<dbReference type="InterPro" id="IPR012171">
    <property type="entry name" value="Fatty_acid_desaturase"/>
</dbReference>
<organism evidence="3 4">
    <name type="scientific">Spartinivicinus poritis</name>
    <dbReference type="NCBI Taxonomy" id="2994640"/>
    <lineage>
        <taxon>Bacteria</taxon>
        <taxon>Pseudomonadati</taxon>
        <taxon>Pseudomonadota</taxon>
        <taxon>Gammaproteobacteria</taxon>
        <taxon>Oceanospirillales</taxon>
        <taxon>Zooshikellaceae</taxon>
        <taxon>Spartinivicinus</taxon>
    </lineage>
</organism>
<gene>
    <name evidence="3" type="ORF">ORQ98_11045</name>
</gene>
<keyword evidence="1" id="KW-0472">Membrane</keyword>
<name>A0ABT5UAC7_9GAMM</name>
<accession>A0ABT5UAC7</accession>
<dbReference type="RefSeq" id="WP_274688862.1">
    <property type="nucleotide sequence ID" value="NZ_JAPMOU010000011.1"/>
</dbReference>
<feature type="transmembrane region" description="Helical" evidence="1">
    <location>
        <begin position="60"/>
        <end position="79"/>
    </location>
</feature>
<proteinExistence type="predicted"/>
<dbReference type="EMBL" id="JAPMOU010000011">
    <property type="protein sequence ID" value="MDE1462507.1"/>
    <property type="molecule type" value="Genomic_DNA"/>
</dbReference>
<dbReference type="Proteomes" id="UP001528823">
    <property type="component" value="Unassembled WGS sequence"/>
</dbReference>
<keyword evidence="1" id="KW-0812">Transmembrane</keyword>
<dbReference type="CDD" id="cd03510">
    <property type="entry name" value="Rhizobitoxine-FADS-like"/>
    <property type="match status" value="1"/>
</dbReference>
<feature type="transmembrane region" description="Helical" evidence="1">
    <location>
        <begin position="36"/>
        <end position="54"/>
    </location>
</feature>
<reference evidence="3 4" key="1">
    <citation type="submission" date="2022-11" db="EMBL/GenBank/DDBJ databases">
        <title>Spartinivicinus poritis sp. nov., isolated from scleractinian coral Porites lutea.</title>
        <authorList>
            <person name="Zhang G."/>
            <person name="Cai L."/>
            <person name="Wei Q."/>
        </authorList>
    </citation>
    <scope>NUCLEOTIDE SEQUENCE [LARGE SCALE GENOMIC DNA]</scope>
    <source>
        <strain evidence="3 4">A2-2</strain>
    </source>
</reference>
<feature type="transmembrane region" description="Helical" evidence="1">
    <location>
        <begin position="222"/>
        <end position="239"/>
    </location>
</feature>
<evidence type="ECO:0000256" key="1">
    <source>
        <dbReference type="SAM" id="Phobius"/>
    </source>
</evidence>
<dbReference type="PANTHER" id="PTHR19353:SF19">
    <property type="entry name" value="DELTA(5) FATTY ACID DESATURASE C-RELATED"/>
    <property type="match status" value="1"/>
</dbReference>